<protein>
    <submittedName>
        <fullName evidence="1">Uncharacterized protein</fullName>
    </submittedName>
</protein>
<dbReference type="EMBL" id="CP074129">
    <property type="protein sequence ID" value="QUS59073.1"/>
    <property type="molecule type" value="Genomic_DNA"/>
</dbReference>
<evidence type="ECO:0000313" key="2">
    <source>
        <dbReference type="Proteomes" id="UP000680706"/>
    </source>
</evidence>
<sequence length="196" mass="22343">MTLSETVMPVAKLLFEGEGKILSQDHLVTIESQVGALVIRFFSSKRRIVVTANLRQDLGDSQYWRDLKPHAMPDENVELRRTFAPGRFTTQTQQVLTQINRDIVTPALPRAYKALAEVAEHEQKKRKIAETIKRAAPMEAEVNTFGRYKLTKAIRKFDPQASGSIEVRADSEYCEVEIRSLSLHKMEKLVAFLNEN</sequence>
<name>A0ABX8AVM2_9HYPH</name>
<dbReference type="RefSeq" id="WP_143508375.1">
    <property type="nucleotide sequence ID" value="NZ_CP074129.1"/>
</dbReference>
<reference evidence="1 2" key="1">
    <citation type="journal article" date="2021" name="Angew. Chem. Int. Ed. Engl.">
        <title>A novel family of nonribosomal peptides modulate collective behavior in Pseudovibrio bacteria isolated from marine sponges.</title>
        <authorList>
            <person name="Ioca L.P."/>
            <person name="Dai Y."/>
            <person name="Kunakom S."/>
            <person name="Diaz-Espinosa J."/>
            <person name="Krunic A."/>
            <person name="Crnkovic C.M."/>
            <person name="Orjala J."/>
            <person name="Sanchez L.M."/>
            <person name="Ferreira A.G."/>
            <person name="Berlinck R.G.S."/>
            <person name="Eustaquio A.S."/>
        </authorList>
    </citation>
    <scope>NUCLEOTIDE SEQUENCE [LARGE SCALE GENOMIC DNA]</scope>
    <source>
        <strain evidence="1 2">Ab134</strain>
        <plasmid evidence="1 2">pAb134-03</plasmid>
    </source>
</reference>
<keyword evidence="2" id="KW-1185">Reference proteome</keyword>
<organism evidence="1 2">
    <name type="scientific">Pseudovibrio brasiliensis</name>
    <dbReference type="NCBI Taxonomy" id="1898042"/>
    <lineage>
        <taxon>Bacteria</taxon>
        <taxon>Pseudomonadati</taxon>
        <taxon>Pseudomonadota</taxon>
        <taxon>Alphaproteobacteria</taxon>
        <taxon>Hyphomicrobiales</taxon>
        <taxon>Stappiaceae</taxon>
        <taxon>Pseudovibrio</taxon>
    </lineage>
</organism>
<keyword evidence="1" id="KW-0614">Plasmid</keyword>
<gene>
    <name evidence="1" type="ORF">KGB56_26010</name>
</gene>
<accession>A0ABX8AVM2</accession>
<evidence type="ECO:0000313" key="1">
    <source>
        <dbReference type="EMBL" id="QUS59073.1"/>
    </source>
</evidence>
<dbReference type="Proteomes" id="UP000680706">
    <property type="component" value="Plasmid pAb134-03"/>
</dbReference>
<proteinExistence type="predicted"/>
<geneLocation type="plasmid" evidence="1 2">
    <name>pAb134-03</name>
</geneLocation>